<dbReference type="PATRIC" id="fig|889378.3.peg.523"/>
<sequence length="353" mass="38575">MRKSKRVTINDIARETGYSKTTVSFAFNSPKRLPQATVDKILTAAREMGYAPDPLARSMATRRTGTIGLLLPQDLPIIAENHLFNQLLCGIGNVLEKDHRSVLLVPPVGGSMADAIAGAVVDGFITWGLEREHKAVSVLEQRGVPYVMLDGDPADQMPCVNVDDRQGARRAMRRVLQDGHRQITILTFLNPYGLEYQRYYGTIRNRIEGYQDALQEFGLSLESPGIRLDMGHVTKIDGRAAMQRLWDHDGGRSTALVSMSDAAAVGAVEYCLENNIRVPEDFSVIGFDDIPEAAMLRPGLTTIAQPGVEKGAAATRILLDLLNGRTVQDQVMLETRLVERGSVGPAAVAALRA</sequence>
<dbReference type="PROSITE" id="PS50932">
    <property type="entry name" value="HTH_LACI_2"/>
    <property type="match status" value="1"/>
</dbReference>
<dbReference type="SMART" id="SM00354">
    <property type="entry name" value="HTH_LACI"/>
    <property type="match status" value="1"/>
</dbReference>
<dbReference type="InterPro" id="IPR010982">
    <property type="entry name" value="Lambda_DNA-bd_dom_sf"/>
</dbReference>
<dbReference type="SUPFAM" id="SSF47413">
    <property type="entry name" value="lambda repressor-like DNA-binding domains"/>
    <property type="match status" value="1"/>
</dbReference>
<dbReference type="Pfam" id="PF00356">
    <property type="entry name" value="LacI"/>
    <property type="match status" value="1"/>
</dbReference>
<dbReference type="CDD" id="cd06279">
    <property type="entry name" value="PBP1_LacI-like"/>
    <property type="match status" value="1"/>
</dbReference>
<dbReference type="InterPro" id="IPR000843">
    <property type="entry name" value="HTH_LacI"/>
</dbReference>
<dbReference type="Pfam" id="PF13377">
    <property type="entry name" value="Peripla_BP_3"/>
    <property type="match status" value="1"/>
</dbReference>
<dbReference type="GO" id="GO:0003700">
    <property type="term" value="F:DNA-binding transcription factor activity"/>
    <property type="evidence" value="ECO:0007669"/>
    <property type="project" value="TreeGrafter"/>
</dbReference>
<dbReference type="AlphaFoldDB" id="H9UGH2"/>
<evidence type="ECO:0000256" key="2">
    <source>
        <dbReference type="ARBA" id="ARBA00023125"/>
    </source>
</evidence>
<keyword evidence="2" id="KW-0238">DNA-binding</keyword>
<evidence type="ECO:0000313" key="5">
    <source>
        <dbReference type="EMBL" id="AFG36615.1"/>
    </source>
</evidence>
<dbReference type="InterPro" id="IPR028082">
    <property type="entry name" value="Peripla_BP_I"/>
</dbReference>
<reference evidence="6" key="1">
    <citation type="journal article" date="2013" name="Stand. Genomic Sci.">
        <title>Complete genome sequence of the halophilic bacterium Spirochaeta africana type strain (Z-7692(T)) from the alkaline Lake Magadi in the East African Rift.</title>
        <authorList>
            <person name="Liolos K."/>
            <person name="Abt B."/>
            <person name="Scheuner C."/>
            <person name="Teshima H."/>
            <person name="Held B."/>
            <person name="Lapidus A."/>
            <person name="Nolan M."/>
            <person name="Lucas S."/>
            <person name="Deshpande S."/>
            <person name="Cheng J.F."/>
            <person name="Tapia R."/>
            <person name="Goodwin L.A."/>
            <person name="Pitluck S."/>
            <person name="Pagani I."/>
            <person name="Ivanova N."/>
            <person name="Mavromatis K."/>
            <person name="Mikhailova N."/>
            <person name="Huntemann M."/>
            <person name="Pati A."/>
            <person name="Chen A."/>
            <person name="Palaniappan K."/>
            <person name="Land M."/>
            <person name="Rohde M."/>
            <person name="Tindall B.J."/>
            <person name="Detter J.C."/>
            <person name="Goker M."/>
            <person name="Bristow J."/>
            <person name="Eisen J.A."/>
            <person name="Markowitz V."/>
            <person name="Hugenholtz P."/>
            <person name="Woyke T."/>
            <person name="Klenk H.P."/>
            <person name="Kyrpides N.C."/>
        </authorList>
    </citation>
    <scope>NUCLEOTIDE SEQUENCE</scope>
    <source>
        <strain evidence="6">ATCC 700263 / DSM 8902 / Z-7692</strain>
    </source>
</reference>
<dbReference type="CDD" id="cd01392">
    <property type="entry name" value="HTH_LacI"/>
    <property type="match status" value="1"/>
</dbReference>
<evidence type="ECO:0000313" key="6">
    <source>
        <dbReference type="Proteomes" id="UP000007383"/>
    </source>
</evidence>
<dbReference type="eggNOG" id="COG1609">
    <property type="taxonomic scope" value="Bacteria"/>
</dbReference>
<dbReference type="HOGENOM" id="CLU_037628_6_1_12"/>
<protein>
    <submittedName>
        <fullName evidence="5">Transcriptional regulator</fullName>
    </submittedName>
</protein>
<dbReference type="InterPro" id="IPR046335">
    <property type="entry name" value="LacI/GalR-like_sensor"/>
</dbReference>
<keyword evidence="1" id="KW-0805">Transcription regulation</keyword>
<dbReference type="STRING" id="889378.Spiaf_0512"/>
<name>H9UGH2_SPIAZ</name>
<keyword evidence="3" id="KW-0804">Transcription</keyword>
<dbReference type="EMBL" id="CP003282">
    <property type="protein sequence ID" value="AFG36615.1"/>
    <property type="molecule type" value="Genomic_DNA"/>
</dbReference>
<accession>H9UGH2</accession>
<dbReference type="PANTHER" id="PTHR30146">
    <property type="entry name" value="LACI-RELATED TRANSCRIPTIONAL REPRESSOR"/>
    <property type="match status" value="1"/>
</dbReference>
<dbReference type="KEGG" id="sfc:Spiaf_0512"/>
<evidence type="ECO:0000256" key="3">
    <source>
        <dbReference type="ARBA" id="ARBA00023163"/>
    </source>
</evidence>
<dbReference type="PANTHER" id="PTHR30146:SF138">
    <property type="entry name" value="TRANSCRIPTIONAL REGULATORY PROTEIN"/>
    <property type="match status" value="1"/>
</dbReference>
<dbReference type="OrthoDB" id="305766at2"/>
<organism evidence="5 6">
    <name type="scientific">Spirochaeta africana (strain ATCC 700263 / DSM 8902 / Z-7692)</name>
    <dbReference type="NCBI Taxonomy" id="889378"/>
    <lineage>
        <taxon>Bacteria</taxon>
        <taxon>Pseudomonadati</taxon>
        <taxon>Spirochaetota</taxon>
        <taxon>Spirochaetia</taxon>
        <taxon>Spirochaetales</taxon>
        <taxon>Spirochaetaceae</taxon>
        <taxon>Spirochaeta</taxon>
    </lineage>
</organism>
<dbReference type="Gene3D" id="1.10.260.40">
    <property type="entry name" value="lambda repressor-like DNA-binding domains"/>
    <property type="match status" value="1"/>
</dbReference>
<dbReference type="SUPFAM" id="SSF53822">
    <property type="entry name" value="Periplasmic binding protein-like I"/>
    <property type="match status" value="1"/>
</dbReference>
<gene>
    <name evidence="5" type="ordered locus">Spiaf_0512</name>
</gene>
<dbReference type="Proteomes" id="UP000007383">
    <property type="component" value="Chromosome"/>
</dbReference>
<evidence type="ECO:0000256" key="1">
    <source>
        <dbReference type="ARBA" id="ARBA00023015"/>
    </source>
</evidence>
<evidence type="ECO:0000259" key="4">
    <source>
        <dbReference type="PROSITE" id="PS50932"/>
    </source>
</evidence>
<keyword evidence="6" id="KW-1185">Reference proteome</keyword>
<proteinExistence type="predicted"/>
<feature type="domain" description="HTH lacI-type" evidence="4">
    <location>
        <begin position="7"/>
        <end position="61"/>
    </location>
</feature>
<dbReference type="Gene3D" id="3.40.50.2300">
    <property type="match status" value="2"/>
</dbReference>
<dbReference type="GO" id="GO:0000976">
    <property type="term" value="F:transcription cis-regulatory region binding"/>
    <property type="evidence" value="ECO:0007669"/>
    <property type="project" value="TreeGrafter"/>
</dbReference>